<proteinExistence type="predicted"/>
<dbReference type="AlphaFoldDB" id="A0A6A0H1Y7"/>
<dbReference type="PANTHER" id="PTHR24416:SF481">
    <property type="entry name" value="TIE-LIKE RECEPTOR TYROSINE KINASE"/>
    <property type="match status" value="1"/>
</dbReference>
<dbReference type="GO" id="GO:0007169">
    <property type="term" value="P:cell surface receptor protein tyrosine kinase signaling pathway"/>
    <property type="evidence" value="ECO:0007669"/>
    <property type="project" value="TreeGrafter"/>
</dbReference>
<dbReference type="SMART" id="SM00219">
    <property type="entry name" value="TyrKc"/>
    <property type="match status" value="1"/>
</dbReference>
<protein>
    <recommendedName>
        <fullName evidence="1">Protein kinase domain-containing protein</fullName>
    </recommendedName>
</protein>
<accession>A0A6A0H1Y7</accession>
<dbReference type="InterPro" id="IPR050122">
    <property type="entry name" value="RTK"/>
</dbReference>
<dbReference type="Gene3D" id="1.10.510.10">
    <property type="entry name" value="Transferase(Phosphotransferase) domain 1"/>
    <property type="match status" value="1"/>
</dbReference>
<dbReference type="EMBL" id="JQDR03010111">
    <property type="protein sequence ID" value="KAA0194694.1"/>
    <property type="molecule type" value="Genomic_DNA"/>
</dbReference>
<dbReference type="GO" id="GO:0005886">
    <property type="term" value="C:plasma membrane"/>
    <property type="evidence" value="ECO:0007669"/>
    <property type="project" value="TreeGrafter"/>
</dbReference>
<dbReference type="InterPro" id="IPR020635">
    <property type="entry name" value="Tyr_kinase_cat_dom"/>
</dbReference>
<dbReference type="GO" id="GO:0004714">
    <property type="term" value="F:transmembrane receptor protein tyrosine kinase activity"/>
    <property type="evidence" value="ECO:0007669"/>
    <property type="project" value="TreeGrafter"/>
</dbReference>
<dbReference type="PROSITE" id="PS00109">
    <property type="entry name" value="PROTEIN_KINASE_TYR"/>
    <property type="match status" value="1"/>
</dbReference>
<organism evidence="2">
    <name type="scientific">Hyalella azteca</name>
    <name type="common">Amphipod</name>
    <dbReference type="NCBI Taxonomy" id="294128"/>
    <lineage>
        <taxon>Eukaryota</taxon>
        <taxon>Metazoa</taxon>
        <taxon>Ecdysozoa</taxon>
        <taxon>Arthropoda</taxon>
        <taxon>Crustacea</taxon>
        <taxon>Multicrustacea</taxon>
        <taxon>Malacostraca</taxon>
        <taxon>Eumalacostraca</taxon>
        <taxon>Peracarida</taxon>
        <taxon>Amphipoda</taxon>
        <taxon>Senticaudata</taxon>
        <taxon>Talitrida</taxon>
        <taxon>Talitroidea</taxon>
        <taxon>Hyalellidae</taxon>
        <taxon>Hyalella</taxon>
    </lineage>
</organism>
<dbReference type="GO" id="GO:0043235">
    <property type="term" value="C:receptor complex"/>
    <property type="evidence" value="ECO:0007669"/>
    <property type="project" value="TreeGrafter"/>
</dbReference>
<dbReference type="InterPro" id="IPR008266">
    <property type="entry name" value="Tyr_kinase_AS"/>
</dbReference>
<gene>
    <name evidence="2" type="ORF">HAZT_HAZT006409</name>
</gene>
<dbReference type="GO" id="GO:0005524">
    <property type="term" value="F:ATP binding"/>
    <property type="evidence" value="ECO:0007669"/>
    <property type="project" value="InterPro"/>
</dbReference>
<dbReference type="InterPro" id="IPR001245">
    <property type="entry name" value="Ser-Thr/Tyr_kinase_cat_dom"/>
</dbReference>
<dbReference type="PROSITE" id="PS50011">
    <property type="entry name" value="PROTEIN_KINASE_DOM"/>
    <property type="match status" value="1"/>
</dbReference>
<sequence length="194" mass="22563">MVIHRDLAARNILVDHNKVCKIADFGMARCIQDIGSDIYEQKSKASGRSWITSDDDPKLNKVLNQKPGALPIRWMAPESLYMNIFTHKSDVWSFGILCWEIVTLGATPYPGLTAREVMRQVTEGYRLERPDHCKPELYRLLATCWQQDLNKRPTFHHLKIELSTLLEHQTGYIDLENFPEDDYFSMQHNNDEKL</sequence>
<reference evidence="2" key="2">
    <citation type="journal article" date="2018" name="Environ. Sci. Technol.">
        <title>The Toxicogenome of Hyalella azteca: A Model for Sediment Ecotoxicology and Evolutionary Toxicology.</title>
        <authorList>
            <person name="Poynton H.C."/>
            <person name="Hasenbein S."/>
            <person name="Benoit J.B."/>
            <person name="Sepulveda M.S."/>
            <person name="Poelchau M.F."/>
            <person name="Hughes D.S.T."/>
            <person name="Murali S.C."/>
            <person name="Chen S."/>
            <person name="Glastad K.M."/>
            <person name="Goodisman M.A.D."/>
            <person name="Werren J.H."/>
            <person name="Vineis J.H."/>
            <person name="Bowen J.L."/>
            <person name="Friedrich M."/>
            <person name="Jones J."/>
            <person name="Robertson H.M."/>
            <person name="Feyereisen R."/>
            <person name="Mechler-Hickson A."/>
            <person name="Mathers N."/>
            <person name="Lee C.E."/>
            <person name="Colbourne J.K."/>
            <person name="Biales A."/>
            <person name="Johnston J.S."/>
            <person name="Wellborn G.A."/>
            <person name="Rosendale A.J."/>
            <person name="Cridge A.G."/>
            <person name="Munoz-Torres M.C."/>
            <person name="Bain P.A."/>
            <person name="Manny A.R."/>
            <person name="Major K.M."/>
            <person name="Lambert F.N."/>
            <person name="Vulpe C.D."/>
            <person name="Tuck P."/>
            <person name="Blalock B.J."/>
            <person name="Lin Y.Y."/>
            <person name="Smith M.E."/>
            <person name="Ochoa-Acuna H."/>
            <person name="Chen M.M."/>
            <person name="Childers C.P."/>
            <person name="Qu J."/>
            <person name="Dugan S."/>
            <person name="Lee S.L."/>
            <person name="Chao H."/>
            <person name="Dinh H."/>
            <person name="Han Y."/>
            <person name="Doddapaneni H."/>
            <person name="Worley K.C."/>
            <person name="Muzny D.M."/>
            <person name="Gibbs R.A."/>
            <person name="Richards S."/>
        </authorList>
    </citation>
    <scope>NUCLEOTIDE SEQUENCE</scope>
    <source>
        <strain evidence="2">HAZT.00-mixed</strain>
        <tissue evidence="2">Whole organism</tissue>
    </source>
</reference>
<dbReference type="PANTHER" id="PTHR24416">
    <property type="entry name" value="TYROSINE-PROTEIN KINASE RECEPTOR"/>
    <property type="match status" value="1"/>
</dbReference>
<dbReference type="FunFam" id="1.10.510.10:FF:000986">
    <property type="entry name" value="Protein tyrosine kinase 2aa"/>
    <property type="match status" value="1"/>
</dbReference>
<dbReference type="InterPro" id="IPR011009">
    <property type="entry name" value="Kinase-like_dom_sf"/>
</dbReference>
<reference evidence="2" key="1">
    <citation type="submission" date="2014-08" db="EMBL/GenBank/DDBJ databases">
        <authorList>
            <person name="Murali S."/>
            <person name="Richards S."/>
            <person name="Bandaranaike D."/>
            <person name="Bellair M."/>
            <person name="Blankenburg K."/>
            <person name="Chao H."/>
            <person name="Dinh H."/>
            <person name="Doddapaneni H."/>
            <person name="Dugan-Rocha S."/>
            <person name="Elkadiri S."/>
            <person name="Gnanaolivu R."/>
            <person name="Hughes D."/>
            <person name="Lee S."/>
            <person name="Li M."/>
            <person name="Ming W."/>
            <person name="Munidasa M."/>
            <person name="Muniz J."/>
            <person name="Nguyen L."/>
            <person name="Osuji N."/>
            <person name="Pu L.-L."/>
            <person name="Puazo M."/>
            <person name="Skinner E."/>
            <person name="Qu C."/>
            <person name="Quiroz J."/>
            <person name="Raj R."/>
            <person name="Weissenberger G."/>
            <person name="Xin Y."/>
            <person name="Zou X."/>
            <person name="Han Y."/>
            <person name="Worley K."/>
            <person name="Muzny D."/>
            <person name="Gibbs R."/>
        </authorList>
    </citation>
    <scope>NUCLEOTIDE SEQUENCE</scope>
    <source>
        <strain evidence="2">HAZT.00-mixed</strain>
        <tissue evidence="2">Whole organism</tissue>
    </source>
</reference>
<dbReference type="SUPFAM" id="SSF56112">
    <property type="entry name" value="Protein kinase-like (PK-like)"/>
    <property type="match status" value="1"/>
</dbReference>
<comment type="caution">
    <text evidence="2">The sequence shown here is derived from an EMBL/GenBank/DDBJ whole genome shotgun (WGS) entry which is preliminary data.</text>
</comment>
<name>A0A6A0H1Y7_HYAAZ</name>
<evidence type="ECO:0000259" key="1">
    <source>
        <dbReference type="PROSITE" id="PS50011"/>
    </source>
</evidence>
<evidence type="ECO:0000313" key="2">
    <source>
        <dbReference type="EMBL" id="KAA0194694.1"/>
    </source>
</evidence>
<dbReference type="Pfam" id="PF07714">
    <property type="entry name" value="PK_Tyr_Ser-Thr"/>
    <property type="match status" value="2"/>
</dbReference>
<feature type="domain" description="Protein kinase" evidence="1">
    <location>
        <begin position="1"/>
        <end position="166"/>
    </location>
</feature>
<dbReference type="InterPro" id="IPR000719">
    <property type="entry name" value="Prot_kinase_dom"/>
</dbReference>
<reference evidence="2" key="3">
    <citation type="submission" date="2019-06" db="EMBL/GenBank/DDBJ databases">
        <authorList>
            <person name="Poynton C."/>
            <person name="Hasenbein S."/>
            <person name="Benoit J.B."/>
            <person name="Sepulveda M.S."/>
            <person name="Poelchau M.F."/>
            <person name="Murali S.C."/>
            <person name="Chen S."/>
            <person name="Glastad K.M."/>
            <person name="Werren J.H."/>
            <person name="Vineis J.H."/>
            <person name="Bowen J.L."/>
            <person name="Friedrich M."/>
            <person name="Jones J."/>
            <person name="Robertson H.M."/>
            <person name="Feyereisen R."/>
            <person name="Mechler-Hickson A."/>
            <person name="Mathers N."/>
            <person name="Lee C.E."/>
            <person name="Colbourne J.K."/>
            <person name="Biales A."/>
            <person name="Johnston J.S."/>
            <person name="Wellborn G.A."/>
            <person name="Rosendale A.J."/>
            <person name="Cridge A.G."/>
            <person name="Munoz-Torres M.C."/>
            <person name="Bain P.A."/>
            <person name="Manny A.R."/>
            <person name="Major K.M."/>
            <person name="Lambert F.N."/>
            <person name="Vulpe C.D."/>
            <person name="Tuck P."/>
            <person name="Blalock B.J."/>
            <person name="Lin Y.-Y."/>
            <person name="Smith M.E."/>
            <person name="Ochoa-Acuna H."/>
            <person name="Chen M.-J.M."/>
            <person name="Childers C.P."/>
            <person name="Qu J."/>
            <person name="Dugan S."/>
            <person name="Lee S.L."/>
            <person name="Chao H."/>
            <person name="Dinh H."/>
            <person name="Han Y."/>
            <person name="Doddapaneni H."/>
            <person name="Worley K.C."/>
            <person name="Muzny D.M."/>
            <person name="Gibbs R.A."/>
            <person name="Richards S."/>
        </authorList>
    </citation>
    <scope>NUCLEOTIDE SEQUENCE</scope>
    <source>
        <strain evidence="2">HAZT.00-mixed</strain>
        <tissue evidence="2">Whole organism</tissue>
    </source>
</reference>
<dbReference type="PRINTS" id="PR00109">
    <property type="entry name" value="TYRKINASE"/>
</dbReference>
<dbReference type="Proteomes" id="UP000711488">
    <property type="component" value="Unassembled WGS sequence"/>
</dbReference>